<evidence type="ECO:0000259" key="4">
    <source>
        <dbReference type="Pfam" id="PF01872"/>
    </source>
</evidence>
<dbReference type="Gene3D" id="3.40.430.10">
    <property type="entry name" value="Dihydrofolate Reductase, subunit A"/>
    <property type="match status" value="1"/>
</dbReference>
<feature type="domain" description="Bacterial bifunctional deaminase-reductase C-terminal" evidence="4">
    <location>
        <begin position="1"/>
        <end position="201"/>
    </location>
</feature>
<evidence type="ECO:0000256" key="1">
    <source>
        <dbReference type="ARBA" id="ARBA00005104"/>
    </source>
</evidence>
<feature type="non-terminal residue" evidence="5">
    <location>
        <position position="1"/>
    </location>
</feature>
<protein>
    <submittedName>
        <fullName evidence="5">RibD family protein</fullName>
    </submittedName>
</protein>
<dbReference type="Proteomes" id="UP000317716">
    <property type="component" value="Unassembled WGS sequence"/>
</dbReference>
<accession>A0A538T689</accession>
<dbReference type="AlphaFoldDB" id="A0A538T689"/>
<name>A0A538T689_UNCEI</name>
<dbReference type="GO" id="GO:0008703">
    <property type="term" value="F:5-amino-6-(5-phosphoribosylamino)uracil reductase activity"/>
    <property type="evidence" value="ECO:0007669"/>
    <property type="project" value="InterPro"/>
</dbReference>
<gene>
    <name evidence="5" type="ORF">E6K72_01915</name>
</gene>
<dbReference type="SUPFAM" id="SSF53597">
    <property type="entry name" value="Dihydrofolate reductase-like"/>
    <property type="match status" value="1"/>
</dbReference>
<dbReference type="PANTHER" id="PTHR38011:SF7">
    <property type="entry name" value="2,5-DIAMINO-6-RIBOSYLAMINO-4(3H)-PYRIMIDINONE 5'-PHOSPHATE REDUCTASE"/>
    <property type="match status" value="1"/>
</dbReference>
<dbReference type="InterPro" id="IPR024072">
    <property type="entry name" value="DHFR-like_dom_sf"/>
</dbReference>
<sequence length="211" mass="22416">MTLDGRIADGRGRSRWITGEAARRHAHRLRAASDAVLIGSGTARSDDPRLTVRHGRRGGPQPLRVVCDTRLASPPGLRLFGPALGRGTIVACGLRAQLARRKFLEARGVGVWRLPLAGGHVSPRALARRLVAAGCHEVLLEGGATLGTSWLKAGLVDRLAIYAAPRVLGAGGLGWCGSLGVPALARARRGRIVEQRRCGEDAYLLVELGRI</sequence>
<dbReference type="EMBL" id="VBOS01000057">
    <property type="protein sequence ID" value="TMQ59141.1"/>
    <property type="molecule type" value="Genomic_DNA"/>
</dbReference>
<keyword evidence="3" id="KW-0560">Oxidoreductase</keyword>
<dbReference type="InterPro" id="IPR002734">
    <property type="entry name" value="RibDG_C"/>
</dbReference>
<evidence type="ECO:0000256" key="3">
    <source>
        <dbReference type="ARBA" id="ARBA00023002"/>
    </source>
</evidence>
<dbReference type="InterPro" id="IPR050765">
    <property type="entry name" value="Riboflavin_Biosynth_HTPR"/>
</dbReference>
<dbReference type="Pfam" id="PF01872">
    <property type="entry name" value="RibD_C"/>
    <property type="match status" value="1"/>
</dbReference>
<evidence type="ECO:0000313" key="6">
    <source>
        <dbReference type="Proteomes" id="UP000317716"/>
    </source>
</evidence>
<comment type="pathway">
    <text evidence="1">Cofactor biosynthesis; riboflavin biosynthesis.</text>
</comment>
<dbReference type="PANTHER" id="PTHR38011">
    <property type="entry name" value="DIHYDROFOLATE REDUCTASE FAMILY PROTEIN (AFU_ORTHOLOGUE AFUA_8G06820)"/>
    <property type="match status" value="1"/>
</dbReference>
<proteinExistence type="predicted"/>
<keyword evidence="2" id="KW-0521">NADP</keyword>
<comment type="caution">
    <text evidence="5">The sequence shown here is derived from an EMBL/GenBank/DDBJ whole genome shotgun (WGS) entry which is preliminary data.</text>
</comment>
<evidence type="ECO:0000313" key="5">
    <source>
        <dbReference type="EMBL" id="TMQ59141.1"/>
    </source>
</evidence>
<evidence type="ECO:0000256" key="2">
    <source>
        <dbReference type="ARBA" id="ARBA00022857"/>
    </source>
</evidence>
<organism evidence="5 6">
    <name type="scientific">Eiseniibacteriota bacterium</name>
    <dbReference type="NCBI Taxonomy" id="2212470"/>
    <lineage>
        <taxon>Bacteria</taxon>
        <taxon>Candidatus Eiseniibacteriota</taxon>
    </lineage>
</organism>
<dbReference type="GO" id="GO:0009231">
    <property type="term" value="P:riboflavin biosynthetic process"/>
    <property type="evidence" value="ECO:0007669"/>
    <property type="project" value="InterPro"/>
</dbReference>
<reference evidence="5 6" key="1">
    <citation type="journal article" date="2019" name="Nat. Microbiol.">
        <title>Mediterranean grassland soil C-N compound turnover is dependent on rainfall and depth, and is mediated by genomically divergent microorganisms.</title>
        <authorList>
            <person name="Diamond S."/>
            <person name="Andeer P.F."/>
            <person name="Li Z."/>
            <person name="Crits-Christoph A."/>
            <person name="Burstein D."/>
            <person name="Anantharaman K."/>
            <person name="Lane K.R."/>
            <person name="Thomas B.C."/>
            <person name="Pan C."/>
            <person name="Northen T.R."/>
            <person name="Banfield J.F."/>
        </authorList>
    </citation>
    <scope>NUCLEOTIDE SEQUENCE [LARGE SCALE GENOMIC DNA]</scope>
    <source>
        <strain evidence="5">WS_2</strain>
    </source>
</reference>